<dbReference type="OrthoDB" id="7864938at2"/>
<dbReference type="Proteomes" id="UP000198634">
    <property type="component" value="Unassembled WGS sequence"/>
</dbReference>
<reference evidence="2 3" key="1">
    <citation type="submission" date="2016-10" db="EMBL/GenBank/DDBJ databases">
        <authorList>
            <person name="de Groot N.N."/>
        </authorList>
    </citation>
    <scope>NUCLEOTIDE SEQUENCE [LARGE SCALE GENOMIC DNA]</scope>
    <source>
        <strain evidence="2 3">DSM 22007</strain>
    </source>
</reference>
<protein>
    <submittedName>
        <fullName evidence="2">Uncharacterized protein</fullName>
    </submittedName>
</protein>
<dbReference type="AlphaFoldDB" id="A0A1H8ZJG4"/>
<gene>
    <name evidence="2" type="ORF">SAMN04488092_101468</name>
</gene>
<organism evidence="2 3">
    <name type="scientific">Thalassovita taeanensis</name>
    <dbReference type="NCBI Taxonomy" id="657014"/>
    <lineage>
        <taxon>Bacteria</taxon>
        <taxon>Pseudomonadati</taxon>
        <taxon>Pseudomonadota</taxon>
        <taxon>Alphaproteobacteria</taxon>
        <taxon>Rhodobacterales</taxon>
        <taxon>Roseobacteraceae</taxon>
        <taxon>Thalassovita</taxon>
    </lineage>
</organism>
<dbReference type="EMBL" id="FOEP01000001">
    <property type="protein sequence ID" value="SEP64423.1"/>
    <property type="molecule type" value="Genomic_DNA"/>
</dbReference>
<accession>A0A1H8ZJG4</accession>
<keyword evidence="1" id="KW-0732">Signal</keyword>
<evidence type="ECO:0000313" key="3">
    <source>
        <dbReference type="Proteomes" id="UP000198634"/>
    </source>
</evidence>
<feature type="signal peptide" evidence="1">
    <location>
        <begin position="1"/>
        <end position="21"/>
    </location>
</feature>
<name>A0A1H8ZJG4_9RHOB</name>
<proteinExistence type="predicted"/>
<dbReference type="RefSeq" id="WP_090267748.1">
    <property type="nucleotide sequence ID" value="NZ_FOEP01000001.1"/>
</dbReference>
<evidence type="ECO:0000256" key="1">
    <source>
        <dbReference type="SAM" id="SignalP"/>
    </source>
</evidence>
<evidence type="ECO:0000313" key="2">
    <source>
        <dbReference type="EMBL" id="SEP64423.1"/>
    </source>
</evidence>
<keyword evidence="3" id="KW-1185">Reference proteome</keyword>
<feature type="chain" id="PRO_5009300796" evidence="1">
    <location>
        <begin position="22"/>
        <end position="171"/>
    </location>
</feature>
<sequence length="171" mass="18971">MMKKTMTALGLVMALSTTAQAAQLPVVDVVVTSEIDGIENANAMQYWPEIEGDLESAIEKELTNMVEVNGFIVDVFIQEVRLNDSPVLTDDGRFNYIAGYIDVYEKNENVPHHTLPLILKAYEDDTPQDGVIYVSPDVEDFYGALLTTFAEKTATYLDELPETTPADETSK</sequence>